<evidence type="ECO:0000256" key="7">
    <source>
        <dbReference type="SAM" id="Phobius"/>
    </source>
</evidence>
<keyword evidence="2" id="KW-0813">Transport</keyword>
<sequence length="397" mass="43048">MPKKDMLNNKQRFLVVTLTLLTFIMGTSEFVIVGLLTEVASDLKITLAAAGTLVSAFAISYAVGTPILTALLSKFSKYPLMLVLTFVFVLANMVSALADTYMILLISRMVTAVVSGVLIAMSMTIANSTMPAAKKPAIVALIFAGFAVANVFGVPLGTFIGQLENWHLSFWLTALLGVVVFIIGVFAIPRNLVTEKTSLKEQLKLLTYGRVILAFFIPAFGAAATFTIYTYITPMIENGMSVPTRFVGIILLVFGVFTIFSNVLSGKIAGKNGVGKLRYTFIMQAVILSSLYFTMNTMVAGLINIMFVALMFYVMNAPIQLYFMNFAETYSPAMKDFASSLTPVAINVGIALGSFVGNFVVEHSSFIHLSWAGGLEALVASGLSFIIYGWKQRNKTD</sequence>
<keyword evidence="6 7" id="KW-0472">Membrane</keyword>
<feature type="transmembrane region" description="Helical" evidence="7">
    <location>
        <begin position="277"/>
        <end position="295"/>
    </location>
</feature>
<dbReference type="InterPro" id="IPR020846">
    <property type="entry name" value="MFS_dom"/>
</dbReference>
<feature type="transmembrane region" description="Helical" evidence="7">
    <location>
        <begin position="48"/>
        <end position="71"/>
    </location>
</feature>
<evidence type="ECO:0000313" key="10">
    <source>
        <dbReference type="Proteomes" id="UP001281447"/>
    </source>
</evidence>
<dbReference type="InterPro" id="IPR001958">
    <property type="entry name" value="Tet-R_TetA/multi-R_MdtG-like"/>
</dbReference>
<dbReference type="PROSITE" id="PS50850">
    <property type="entry name" value="MFS"/>
    <property type="match status" value="1"/>
</dbReference>
<feature type="transmembrane region" description="Helical" evidence="7">
    <location>
        <begin position="244"/>
        <end position="265"/>
    </location>
</feature>
<keyword evidence="4 7" id="KW-0812">Transmembrane</keyword>
<keyword evidence="3" id="KW-1003">Cell membrane</keyword>
<dbReference type="PANTHER" id="PTHR43124">
    <property type="entry name" value="PURINE EFFLUX PUMP PBUE"/>
    <property type="match status" value="1"/>
</dbReference>
<keyword evidence="5 7" id="KW-1133">Transmembrane helix</keyword>
<evidence type="ECO:0000256" key="6">
    <source>
        <dbReference type="ARBA" id="ARBA00023136"/>
    </source>
</evidence>
<feature type="domain" description="Major facilitator superfamily (MFS) profile" evidence="8">
    <location>
        <begin position="14"/>
        <end position="392"/>
    </location>
</feature>
<evidence type="ECO:0000256" key="1">
    <source>
        <dbReference type="ARBA" id="ARBA00004651"/>
    </source>
</evidence>
<feature type="transmembrane region" description="Helical" evidence="7">
    <location>
        <begin position="208"/>
        <end position="232"/>
    </location>
</feature>
<gene>
    <name evidence="9" type="ORF">RWE15_11715</name>
</gene>
<dbReference type="Pfam" id="PF07690">
    <property type="entry name" value="MFS_1"/>
    <property type="match status" value="1"/>
</dbReference>
<feature type="transmembrane region" description="Helical" evidence="7">
    <location>
        <begin position="12"/>
        <end position="36"/>
    </location>
</feature>
<dbReference type="InterPro" id="IPR050189">
    <property type="entry name" value="MFS_Efflux_Transporters"/>
</dbReference>
<feature type="transmembrane region" description="Helical" evidence="7">
    <location>
        <begin position="166"/>
        <end position="188"/>
    </location>
</feature>
<evidence type="ECO:0000256" key="4">
    <source>
        <dbReference type="ARBA" id="ARBA00022692"/>
    </source>
</evidence>
<dbReference type="EMBL" id="JAWDIP010000003">
    <property type="protein sequence ID" value="MDY0394974.1"/>
    <property type="molecule type" value="Genomic_DNA"/>
</dbReference>
<evidence type="ECO:0000259" key="8">
    <source>
        <dbReference type="PROSITE" id="PS50850"/>
    </source>
</evidence>
<name>A0ABU5C8T6_9BACI</name>
<organism evidence="9 10">
    <name type="scientific">Tigheibacillus halophilus</name>
    <dbReference type="NCBI Taxonomy" id="361280"/>
    <lineage>
        <taxon>Bacteria</taxon>
        <taxon>Bacillati</taxon>
        <taxon>Bacillota</taxon>
        <taxon>Bacilli</taxon>
        <taxon>Bacillales</taxon>
        <taxon>Bacillaceae</taxon>
        <taxon>Tigheibacillus</taxon>
    </lineage>
</organism>
<dbReference type="SUPFAM" id="SSF103473">
    <property type="entry name" value="MFS general substrate transporter"/>
    <property type="match status" value="1"/>
</dbReference>
<protein>
    <submittedName>
        <fullName evidence="9">MFS transporter</fullName>
    </submittedName>
</protein>
<evidence type="ECO:0000256" key="3">
    <source>
        <dbReference type="ARBA" id="ARBA00022475"/>
    </source>
</evidence>
<feature type="transmembrane region" description="Helical" evidence="7">
    <location>
        <begin position="78"/>
        <end position="97"/>
    </location>
</feature>
<dbReference type="CDD" id="cd17324">
    <property type="entry name" value="MFS_NepI_like"/>
    <property type="match status" value="1"/>
</dbReference>
<dbReference type="RefSeq" id="WP_390355701.1">
    <property type="nucleotide sequence ID" value="NZ_JBHUIZ010000012.1"/>
</dbReference>
<dbReference type="Gene3D" id="1.20.1250.20">
    <property type="entry name" value="MFS general substrate transporter like domains"/>
    <property type="match status" value="1"/>
</dbReference>
<evidence type="ECO:0000313" key="9">
    <source>
        <dbReference type="EMBL" id="MDY0394974.1"/>
    </source>
</evidence>
<evidence type="ECO:0000256" key="2">
    <source>
        <dbReference type="ARBA" id="ARBA00022448"/>
    </source>
</evidence>
<proteinExistence type="predicted"/>
<reference evidence="9 10" key="1">
    <citation type="submission" date="2023-10" db="EMBL/GenBank/DDBJ databases">
        <title>Virgibacillus halophilus 5B73C genome.</title>
        <authorList>
            <person name="Miliotis G."/>
            <person name="Sengupta P."/>
            <person name="Hameed A."/>
            <person name="Chuvochina M."/>
            <person name="Mcdonagh F."/>
            <person name="Simpson A.C."/>
            <person name="Singh N.K."/>
            <person name="Rekha P.D."/>
            <person name="Raman K."/>
            <person name="Hugenholtz P."/>
            <person name="Venkateswaran K."/>
        </authorList>
    </citation>
    <scope>NUCLEOTIDE SEQUENCE [LARGE SCALE GENOMIC DNA]</scope>
    <source>
        <strain evidence="9 10">5B73C</strain>
    </source>
</reference>
<feature type="transmembrane region" description="Helical" evidence="7">
    <location>
        <begin position="301"/>
        <end position="323"/>
    </location>
</feature>
<feature type="transmembrane region" description="Helical" evidence="7">
    <location>
        <begin position="367"/>
        <end position="390"/>
    </location>
</feature>
<feature type="transmembrane region" description="Helical" evidence="7">
    <location>
        <begin position="138"/>
        <end position="160"/>
    </location>
</feature>
<keyword evidence="10" id="KW-1185">Reference proteome</keyword>
<dbReference type="Proteomes" id="UP001281447">
    <property type="component" value="Unassembled WGS sequence"/>
</dbReference>
<feature type="transmembrane region" description="Helical" evidence="7">
    <location>
        <begin position="344"/>
        <end position="361"/>
    </location>
</feature>
<dbReference type="PRINTS" id="PR01035">
    <property type="entry name" value="TCRTETA"/>
</dbReference>
<comment type="subcellular location">
    <subcellularLocation>
        <location evidence="1">Cell membrane</location>
        <topology evidence="1">Multi-pass membrane protein</topology>
    </subcellularLocation>
</comment>
<evidence type="ECO:0000256" key="5">
    <source>
        <dbReference type="ARBA" id="ARBA00022989"/>
    </source>
</evidence>
<accession>A0ABU5C8T6</accession>
<comment type="caution">
    <text evidence="9">The sequence shown here is derived from an EMBL/GenBank/DDBJ whole genome shotgun (WGS) entry which is preliminary data.</text>
</comment>
<dbReference type="InterPro" id="IPR011701">
    <property type="entry name" value="MFS"/>
</dbReference>
<dbReference type="PANTHER" id="PTHR43124:SF8">
    <property type="entry name" value="INNER MEMBRANE TRANSPORT PROTEIN YDHP"/>
    <property type="match status" value="1"/>
</dbReference>
<feature type="transmembrane region" description="Helical" evidence="7">
    <location>
        <begin position="103"/>
        <end position="126"/>
    </location>
</feature>
<dbReference type="InterPro" id="IPR036259">
    <property type="entry name" value="MFS_trans_sf"/>
</dbReference>